<proteinExistence type="predicted"/>
<reference evidence="1 2" key="1">
    <citation type="journal article" date="2014" name="Int. J. Syst. Evol. Microbiol.">
        <title>Listeria floridensis sp. nov., Listeria aquatica sp. nov., Listeria cornellensis sp. nov., Listeria riparia sp. nov. and Listeria grandensis sp. nov., from agricultural and natural environments.</title>
        <authorList>
            <person name="den Bakker H.C."/>
            <person name="Warchocki S."/>
            <person name="Wright E.M."/>
            <person name="Allred A.F."/>
            <person name="Ahlstrom C."/>
            <person name="Manuel C.S."/>
            <person name="Stasiewicz M.J."/>
            <person name="Burrell A."/>
            <person name="Roof S."/>
            <person name="Strawn L."/>
            <person name="Fortes E.D."/>
            <person name="Nightingale K.K."/>
            <person name="Kephart D."/>
            <person name="Wiedmann M."/>
        </authorList>
    </citation>
    <scope>NUCLEOTIDE SEQUENCE [LARGE SCALE GENOMIC DNA]</scope>
    <source>
        <strain evidence="1 2">FSL S10-1187</strain>
    </source>
</reference>
<dbReference type="Gene3D" id="1.50.10.10">
    <property type="match status" value="1"/>
</dbReference>
<dbReference type="EMBL" id="AODF01000004">
    <property type="protein sequence ID" value="EUJ33440.1"/>
    <property type="molecule type" value="Genomic_DNA"/>
</dbReference>
<organism evidence="1 2">
    <name type="scientific">Listeria floridensis FSL S10-1187</name>
    <dbReference type="NCBI Taxonomy" id="1265817"/>
    <lineage>
        <taxon>Bacteria</taxon>
        <taxon>Bacillati</taxon>
        <taxon>Bacillota</taxon>
        <taxon>Bacilli</taxon>
        <taxon>Bacillales</taxon>
        <taxon>Listeriaceae</taxon>
        <taxon>Listeria</taxon>
    </lineage>
</organism>
<accession>A0ABP3B0L6</accession>
<dbReference type="RefSeq" id="WP_036096153.1">
    <property type="nucleotide sequence ID" value="NZ_AODF01000004.1"/>
</dbReference>
<dbReference type="SUPFAM" id="SSF48208">
    <property type="entry name" value="Six-hairpin glycosidases"/>
    <property type="match status" value="1"/>
</dbReference>
<keyword evidence="2" id="KW-1185">Reference proteome</keyword>
<dbReference type="Proteomes" id="UP000019249">
    <property type="component" value="Unassembled WGS sequence"/>
</dbReference>
<protein>
    <submittedName>
        <fullName evidence="1">Poly (Glycerol-phosphate) alpha-glucosyltransferase</fullName>
    </submittedName>
</protein>
<name>A0ABP3B0L6_9LIST</name>
<sequence>MSFEAAFRGIENEVTEFLLSKENVTYEMKWNGFLTIGYKEKRAHVLNFSYLSLRSLMNEMKKTARKWQDSGAVSLKIDIAFDYADMPLYEWNQEVLATKKNYYRRGIAFDKNFSFALLEQELNGNAILKSGKEEICLNVTNLNRYLMQTGKNNGQLELNGYTNVTTFNTYGWFFDGTEWFPLHTDSLYHGTRNESLSPERVKEVVENAGLYLAEQVKKTGEFHYGYFSCFDKTIKHYNTLRHASSLYSMLEAYELSGNSKILERATQALVYLKENFIFEKEDFAYMIEPEMREIKLGANAAALLAFSKYMQITDDKSDILLARKLAYGILRLQEDDGSFIHVLDYPSLEVKDPFRIIYYEGEAVLGLLRLYEVDRTEDFLRGAEKAFDHFIAKNFWQNHDHWLSYAANEITKYFPDEKYLSFGMKNAFDALDFIFNRETTFPTFLELTTAAYELYEKDIPLPAGFTEEFSRDRLVETIKKRANYQLNGLFYPEVAIYFKNPERITNSFFIRHHSFRVRIDDVEHNISGYTKFYHLLKTGFLREKV</sequence>
<gene>
    <name evidence="1" type="ORF">MFLO_02778</name>
</gene>
<evidence type="ECO:0000313" key="2">
    <source>
        <dbReference type="Proteomes" id="UP000019249"/>
    </source>
</evidence>
<dbReference type="InterPro" id="IPR008928">
    <property type="entry name" value="6-hairpin_glycosidase_sf"/>
</dbReference>
<evidence type="ECO:0000313" key="1">
    <source>
        <dbReference type="EMBL" id="EUJ33440.1"/>
    </source>
</evidence>
<comment type="caution">
    <text evidence="1">The sequence shown here is derived from an EMBL/GenBank/DDBJ whole genome shotgun (WGS) entry which is preliminary data.</text>
</comment>
<dbReference type="InterPro" id="IPR012341">
    <property type="entry name" value="6hp_glycosidase-like_sf"/>
</dbReference>